<dbReference type="AlphaFoldDB" id="A0A1B3BDS2"/>
<keyword evidence="3" id="KW-1185">Reference proteome</keyword>
<dbReference type="Proteomes" id="UP000094147">
    <property type="component" value="Chromosome"/>
</dbReference>
<organism evidence="2 3">
    <name type="scientific">Kangiella sediminilitoris</name>
    <dbReference type="NCBI Taxonomy" id="1144748"/>
    <lineage>
        <taxon>Bacteria</taxon>
        <taxon>Pseudomonadati</taxon>
        <taxon>Pseudomonadota</taxon>
        <taxon>Gammaproteobacteria</taxon>
        <taxon>Kangiellales</taxon>
        <taxon>Kangiellaceae</taxon>
        <taxon>Kangiella</taxon>
    </lineage>
</organism>
<dbReference type="EMBL" id="CP012418">
    <property type="protein sequence ID" value="AOE50962.1"/>
    <property type="molecule type" value="Genomic_DNA"/>
</dbReference>
<name>A0A1B3BDS2_9GAMM</name>
<dbReference type="KEGG" id="ksd:KS2013_2258"/>
<reference evidence="3" key="1">
    <citation type="submission" date="2015-08" db="EMBL/GenBank/DDBJ databases">
        <authorList>
            <person name="Kim K.M."/>
        </authorList>
    </citation>
    <scope>NUCLEOTIDE SEQUENCE [LARGE SCALE GENOMIC DNA]</scope>
    <source>
        <strain evidence="3">KCTC 23892</strain>
    </source>
</reference>
<evidence type="ECO:0000256" key="1">
    <source>
        <dbReference type="SAM" id="SignalP"/>
    </source>
</evidence>
<feature type="signal peptide" evidence="1">
    <location>
        <begin position="1"/>
        <end position="21"/>
    </location>
</feature>
<protein>
    <submittedName>
        <fullName evidence="2">Uncharacterized protein</fullName>
    </submittedName>
</protein>
<dbReference type="RefSeq" id="WP_068994008.1">
    <property type="nucleotide sequence ID" value="NZ_CP012418.1"/>
</dbReference>
<keyword evidence="1" id="KW-0732">Signal</keyword>
<proteinExistence type="predicted"/>
<evidence type="ECO:0000313" key="3">
    <source>
        <dbReference type="Proteomes" id="UP000094147"/>
    </source>
</evidence>
<dbReference type="STRING" id="1144748.KS2013_2258"/>
<gene>
    <name evidence="2" type="ORF">KS2013_2258</name>
</gene>
<evidence type="ECO:0000313" key="2">
    <source>
        <dbReference type="EMBL" id="AOE50962.1"/>
    </source>
</evidence>
<accession>A0A1B3BDS2</accession>
<feature type="chain" id="PRO_5008544217" evidence="1">
    <location>
        <begin position="22"/>
        <end position="62"/>
    </location>
</feature>
<sequence precursor="true">MNTPILTALALALGLVGAVQSKDKRDFPTNFHLVTVPSPPQAITPILLYRQVDSFTLIIFPA</sequence>